<dbReference type="RefSeq" id="XP_007408996.1">
    <property type="nucleotide sequence ID" value="XM_007408934.1"/>
</dbReference>
<sequence length="272" mass="30954">MNHRIAYSPDPVLASLKPGRLEIGRVRIFAPRYPAASRHSITINALHQLSVALDHRFIRTNHRNKYLDGTYTRVISKLAIRHIQIQKMSEAAKANEKDGKKGNMSTRSVAIQTAFNRAILNVLRSITSQSISEAFPYANPEVVNTLVEQTKTVFTHYATDRWESLGEERSILELCDLFDRLEASARKDLEAGLAPHRLTRDPQLSIPPLILQLINPLLSHYASVIEDQKRRNRTLHDHILKQANEADRLEKEICEKMDGVRASIEKLEKAID</sequence>
<dbReference type="EMBL" id="GL883103">
    <property type="protein sequence ID" value="EGG07664.1"/>
    <property type="molecule type" value="Genomic_DNA"/>
</dbReference>
<name>F4RJ33_MELLP</name>
<dbReference type="VEuPathDB" id="FungiDB:MELLADRAFT_62471"/>
<gene>
    <name evidence="1" type="ORF">MELLADRAFT_62471</name>
</gene>
<reference evidence="2" key="1">
    <citation type="journal article" date="2011" name="Proc. Natl. Acad. Sci. U.S.A.">
        <title>Obligate biotrophy features unraveled by the genomic analysis of rust fungi.</title>
        <authorList>
            <person name="Duplessis S."/>
            <person name="Cuomo C.A."/>
            <person name="Lin Y.-C."/>
            <person name="Aerts A."/>
            <person name="Tisserant E."/>
            <person name="Veneault-Fourrey C."/>
            <person name="Joly D.L."/>
            <person name="Hacquard S."/>
            <person name="Amselem J."/>
            <person name="Cantarel B.L."/>
            <person name="Chiu R."/>
            <person name="Coutinho P.M."/>
            <person name="Feau N."/>
            <person name="Field M."/>
            <person name="Frey P."/>
            <person name="Gelhaye E."/>
            <person name="Goldberg J."/>
            <person name="Grabherr M.G."/>
            <person name="Kodira C.D."/>
            <person name="Kohler A."/>
            <person name="Kuees U."/>
            <person name="Lindquist E.A."/>
            <person name="Lucas S.M."/>
            <person name="Mago R."/>
            <person name="Mauceli E."/>
            <person name="Morin E."/>
            <person name="Murat C."/>
            <person name="Pangilinan J.L."/>
            <person name="Park R."/>
            <person name="Pearson M."/>
            <person name="Quesneville H."/>
            <person name="Rouhier N."/>
            <person name="Sakthikumar S."/>
            <person name="Salamov A.A."/>
            <person name="Schmutz J."/>
            <person name="Selles B."/>
            <person name="Shapiro H."/>
            <person name="Tanguay P."/>
            <person name="Tuskan G.A."/>
            <person name="Henrissat B."/>
            <person name="Van de Peer Y."/>
            <person name="Rouze P."/>
            <person name="Ellis J.G."/>
            <person name="Dodds P.N."/>
            <person name="Schein J.E."/>
            <person name="Zhong S."/>
            <person name="Hamelin R.C."/>
            <person name="Grigoriev I.V."/>
            <person name="Szabo L.J."/>
            <person name="Martin F."/>
        </authorList>
    </citation>
    <scope>NUCLEOTIDE SEQUENCE [LARGE SCALE GENOMIC DNA]</scope>
    <source>
        <strain evidence="2">98AG31 / pathotype 3-4-7</strain>
    </source>
</reference>
<protein>
    <submittedName>
        <fullName evidence="1">Uncharacterized protein</fullName>
    </submittedName>
</protein>
<evidence type="ECO:0000313" key="2">
    <source>
        <dbReference type="Proteomes" id="UP000001072"/>
    </source>
</evidence>
<organism evidence="2">
    <name type="scientific">Melampsora larici-populina (strain 98AG31 / pathotype 3-4-7)</name>
    <name type="common">Poplar leaf rust fungus</name>
    <dbReference type="NCBI Taxonomy" id="747676"/>
    <lineage>
        <taxon>Eukaryota</taxon>
        <taxon>Fungi</taxon>
        <taxon>Dikarya</taxon>
        <taxon>Basidiomycota</taxon>
        <taxon>Pucciniomycotina</taxon>
        <taxon>Pucciniomycetes</taxon>
        <taxon>Pucciniales</taxon>
        <taxon>Melampsoraceae</taxon>
        <taxon>Melampsora</taxon>
    </lineage>
</organism>
<dbReference type="KEGG" id="mlr:MELLADRAFT_62471"/>
<dbReference type="AlphaFoldDB" id="F4RJ33"/>
<proteinExistence type="predicted"/>
<dbReference type="GeneID" id="18929911"/>
<dbReference type="OrthoDB" id="2505219at2759"/>
<keyword evidence="2" id="KW-1185">Reference proteome</keyword>
<evidence type="ECO:0000313" key="1">
    <source>
        <dbReference type="EMBL" id="EGG07664.1"/>
    </source>
</evidence>
<dbReference type="Proteomes" id="UP000001072">
    <property type="component" value="Unassembled WGS sequence"/>
</dbReference>
<accession>F4RJ33</accession>
<dbReference type="HOGENOM" id="CLU_1023364_0_0_1"/>
<dbReference type="InParanoid" id="F4RJ33"/>